<evidence type="ECO:0000256" key="1">
    <source>
        <dbReference type="ARBA" id="ARBA00009199"/>
    </source>
</evidence>
<dbReference type="PANTHER" id="PTHR46310">
    <property type="entry name" value="AMIDASE 1"/>
    <property type="match status" value="1"/>
</dbReference>
<dbReference type="AlphaFoldDB" id="A0AAN9F5W1"/>
<evidence type="ECO:0000259" key="2">
    <source>
        <dbReference type="Pfam" id="PF01425"/>
    </source>
</evidence>
<dbReference type="PANTHER" id="PTHR46310:SF7">
    <property type="entry name" value="AMIDASE 1"/>
    <property type="match status" value="1"/>
</dbReference>
<accession>A0AAN9F5W1</accession>
<organism evidence="3 4">
    <name type="scientific">Crotalaria pallida</name>
    <name type="common">Smooth rattlebox</name>
    <name type="synonym">Crotalaria striata</name>
    <dbReference type="NCBI Taxonomy" id="3830"/>
    <lineage>
        <taxon>Eukaryota</taxon>
        <taxon>Viridiplantae</taxon>
        <taxon>Streptophyta</taxon>
        <taxon>Embryophyta</taxon>
        <taxon>Tracheophyta</taxon>
        <taxon>Spermatophyta</taxon>
        <taxon>Magnoliopsida</taxon>
        <taxon>eudicotyledons</taxon>
        <taxon>Gunneridae</taxon>
        <taxon>Pentapetalae</taxon>
        <taxon>rosids</taxon>
        <taxon>fabids</taxon>
        <taxon>Fabales</taxon>
        <taxon>Fabaceae</taxon>
        <taxon>Papilionoideae</taxon>
        <taxon>50 kb inversion clade</taxon>
        <taxon>genistoids sensu lato</taxon>
        <taxon>core genistoids</taxon>
        <taxon>Crotalarieae</taxon>
        <taxon>Crotalaria</taxon>
    </lineage>
</organism>
<dbReference type="FunFam" id="3.90.1300.10:FF:000004">
    <property type="entry name" value="Outer envelope protein 64, mitochondrial"/>
    <property type="match status" value="1"/>
</dbReference>
<comment type="similarity">
    <text evidence="1">Belongs to the amidase family.</text>
</comment>
<gene>
    <name evidence="3" type="ORF">RIF29_22038</name>
</gene>
<evidence type="ECO:0000313" key="3">
    <source>
        <dbReference type="EMBL" id="KAK7269314.1"/>
    </source>
</evidence>
<dbReference type="Proteomes" id="UP001372338">
    <property type="component" value="Unassembled WGS sequence"/>
</dbReference>
<dbReference type="SUPFAM" id="SSF75304">
    <property type="entry name" value="Amidase signature (AS) enzymes"/>
    <property type="match status" value="1"/>
</dbReference>
<dbReference type="Gene3D" id="3.90.1300.10">
    <property type="entry name" value="Amidase signature (AS) domain"/>
    <property type="match status" value="1"/>
</dbReference>
<dbReference type="GO" id="GO:0016811">
    <property type="term" value="F:hydrolase activity, acting on carbon-nitrogen (but not peptide) bonds, in linear amides"/>
    <property type="evidence" value="ECO:0007669"/>
    <property type="project" value="UniProtKB-ARBA"/>
</dbReference>
<dbReference type="NCBIfam" id="NF006169">
    <property type="entry name" value="PRK08310.1"/>
    <property type="match status" value="1"/>
</dbReference>
<protein>
    <recommendedName>
        <fullName evidence="2">Amidase domain-containing protein</fullName>
    </recommendedName>
</protein>
<dbReference type="InterPro" id="IPR036928">
    <property type="entry name" value="AS_sf"/>
</dbReference>
<feature type="domain" description="Amidase" evidence="2">
    <location>
        <begin position="26"/>
        <end position="180"/>
    </location>
</feature>
<dbReference type="EMBL" id="JAYWIO010000004">
    <property type="protein sequence ID" value="KAK7269314.1"/>
    <property type="molecule type" value="Genomic_DNA"/>
</dbReference>
<dbReference type="Pfam" id="PF01425">
    <property type="entry name" value="Amidase"/>
    <property type="match status" value="1"/>
</dbReference>
<reference evidence="3 4" key="1">
    <citation type="submission" date="2024-01" db="EMBL/GenBank/DDBJ databases">
        <title>The genomes of 5 underutilized Papilionoideae crops provide insights into root nodulation and disease resistanc.</title>
        <authorList>
            <person name="Yuan L."/>
        </authorList>
    </citation>
    <scope>NUCLEOTIDE SEQUENCE [LARGE SCALE GENOMIC DNA]</scope>
    <source>
        <strain evidence="3">ZHUSHIDOU_FW_LH</strain>
        <tissue evidence="3">Leaf</tissue>
    </source>
</reference>
<dbReference type="PROSITE" id="PS00571">
    <property type="entry name" value="AMIDASES"/>
    <property type="match status" value="1"/>
</dbReference>
<name>A0AAN9F5W1_CROPI</name>
<comment type="caution">
    <text evidence="3">The sequence shown here is derived from an EMBL/GenBank/DDBJ whole genome shotgun (WGS) entry which is preliminary data.</text>
</comment>
<sequence length="434" mass="46435">METASDDHGAYVEKFLLLPPTPSPHASLPLNSLTFAVKDIFDIQGYVAGFGNPDWARTHPVATSTAPTVLALLNAGATCVGKTVMDEMAYSINGENIHYGTPRNPCAADRVPGGSSSGSAVAVGARLVDFSIGTDTGGSIRVPASYCGIFGFRPSHGAISESGVIPMAQSFDTVGWFARDPTILSRVGHVLLQLPELAPVKPTCVVIAEDCFQLSSTPYDLIKQSVVKAVKKLYGGDILKHEILGEYVKTNVPSLKHFISVENTDQEYNIPYLAALSSAMRLLQRYEFKNNHGEWVTEVKPNLGPGISERVSDALRTTGENIDICHSIKGELRAALTALLGDFGVLMIPTVPGPPPKLLTAASELENFRARAFSLLSIVGVSGFCQVSIPLQMYKSLPISVSLVARHGADGFLLHLVESLYDGIQEEEAALSRA</sequence>
<proteinExistence type="inferred from homology"/>
<evidence type="ECO:0000313" key="4">
    <source>
        <dbReference type="Proteomes" id="UP001372338"/>
    </source>
</evidence>
<keyword evidence="4" id="KW-1185">Reference proteome</keyword>
<dbReference type="InterPro" id="IPR020556">
    <property type="entry name" value="Amidase_CS"/>
</dbReference>
<dbReference type="InterPro" id="IPR023631">
    <property type="entry name" value="Amidase_dom"/>
</dbReference>